<accession>A0A9N9JTG9</accession>
<reference evidence="1" key="1">
    <citation type="submission" date="2021-06" db="EMBL/GenBank/DDBJ databases">
        <authorList>
            <person name="Kallberg Y."/>
            <person name="Tangrot J."/>
            <person name="Rosling A."/>
        </authorList>
    </citation>
    <scope>NUCLEOTIDE SEQUENCE</scope>
    <source>
        <strain evidence="1">MA453B</strain>
    </source>
</reference>
<sequence length="137" mass="15159">YRLQNAKRSLEKNHNDAYSKCPCTEAKAMFDNEIRGFVTFTQEECGDTQVSGIFATGLLNPPYEFFITDKCGNIIRNITQDLNVEYCNNGTKPFSAKLSNLNLNCDFIRSLQWQTPGSGGADMVVNGDPSATAGIYP</sequence>
<name>A0A9N9JTG9_9GLOM</name>
<keyword evidence="2" id="KW-1185">Reference proteome</keyword>
<feature type="non-terminal residue" evidence="1">
    <location>
        <position position="137"/>
    </location>
</feature>
<proteinExistence type="predicted"/>
<dbReference type="EMBL" id="CAJVPY010027451">
    <property type="protein sequence ID" value="CAG8791194.1"/>
    <property type="molecule type" value="Genomic_DNA"/>
</dbReference>
<protein>
    <submittedName>
        <fullName evidence="1">28534_t:CDS:1</fullName>
    </submittedName>
</protein>
<dbReference type="OrthoDB" id="2305685at2759"/>
<gene>
    <name evidence="1" type="ORF">DERYTH_LOCUS21468</name>
</gene>
<comment type="caution">
    <text evidence="1">The sequence shown here is derived from an EMBL/GenBank/DDBJ whole genome shotgun (WGS) entry which is preliminary data.</text>
</comment>
<dbReference type="Proteomes" id="UP000789405">
    <property type="component" value="Unassembled WGS sequence"/>
</dbReference>
<evidence type="ECO:0000313" key="1">
    <source>
        <dbReference type="EMBL" id="CAG8791194.1"/>
    </source>
</evidence>
<dbReference type="AlphaFoldDB" id="A0A9N9JTG9"/>
<organism evidence="1 2">
    <name type="scientific">Dentiscutata erythropus</name>
    <dbReference type="NCBI Taxonomy" id="1348616"/>
    <lineage>
        <taxon>Eukaryota</taxon>
        <taxon>Fungi</taxon>
        <taxon>Fungi incertae sedis</taxon>
        <taxon>Mucoromycota</taxon>
        <taxon>Glomeromycotina</taxon>
        <taxon>Glomeromycetes</taxon>
        <taxon>Diversisporales</taxon>
        <taxon>Gigasporaceae</taxon>
        <taxon>Dentiscutata</taxon>
    </lineage>
</organism>
<evidence type="ECO:0000313" key="2">
    <source>
        <dbReference type="Proteomes" id="UP000789405"/>
    </source>
</evidence>